<gene>
    <name evidence="2" type="ORF">SAMN05421827_12520</name>
</gene>
<dbReference type="InterPro" id="IPR007822">
    <property type="entry name" value="LANC-like"/>
</dbReference>
<sequence length="403" mass="46193">MENQIEKIRIEHNRILFSILNNDIKKERGIGIYTGLSGDIIFLAQNYIQDFDDKILDKINELLDCCLEYLEIGEYNNPTFSAGIAGYAWVVNYLVENEIIDKDSNEVLEVLDPFLKREIKNMLIHQNYDLLNGALGIGIYFLKRKDFGAVEELIEYLDDRKIKIGNEYLWEVDKRQYQMGFVFDFSLAHGAAGILYFLNKCEQQGIRSATCQKLIDGILCFFQNNLQDHEKIGSYFGNRIDRSEYYSNSKTEMMSRVGWCYGDLSILHTINGLLSSSYGIGHLRDEAASMLKNTAKRFSVESSLVCDAGFCHGSSGNAFIFRDLFLKTDIEEFRLASEFWIDKTISFLKSSGDEQPKYVFIGGENSMEVECDNLLEGTLGIGITYNYFLFNNLPAFKDIFMLS</sequence>
<feature type="binding site" evidence="1">
    <location>
        <position position="312"/>
    </location>
    <ligand>
        <name>Zn(2+)</name>
        <dbReference type="ChEBI" id="CHEBI:29105"/>
    </ligand>
</feature>
<dbReference type="GO" id="GO:0005886">
    <property type="term" value="C:plasma membrane"/>
    <property type="evidence" value="ECO:0007669"/>
    <property type="project" value="TreeGrafter"/>
</dbReference>
<feature type="binding site" evidence="1">
    <location>
        <position position="311"/>
    </location>
    <ligand>
        <name>Zn(2+)</name>
        <dbReference type="ChEBI" id="CHEBI:29105"/>
    </ligand>
</feature>
<dbReference type="STRING" id="405671.SAMN05421827_12520"/>
<dbReference type="SMART" id="SM01260">
    <property type="entry name" value="LANC_like"/>
    <property type="match status" value="1"/>
</dbReference>
<reference evidence="3" key="1">
    <citation type="submission" date="2016-10" db="EMBL/GenBank/DDBJ databases">
        <authorList>
            <person name="Varghese N."/>
            <person name="Submissions S."/>
        </authorList>
    </citation>
    <scope>NUCLEOTIDE SEQUENCE [LARGE SCALE GENOMIC DNA]</scope>
    <source>
        <strain evidence="3">DSM 17933</strain>
    </source>
</reference>
<dbReference type="RefSeq" id="WP_090503756.1">
    <property type="nucleotide sequence ID" value="NZ_FNCH01000025.1"/>
</dbReference>
<dbReference type="SUPFAM" id="SSF158745">
    <property type="entry name" value="LanC-like"/>
    <property type="match status" value="1"/>
</dbReference>
<protein>
    <submittedName>
        <fullName evidence="2">Lanthionine synthetase C-like protein</fullName>
    </submittedName>
</protein>
<dbReference type="PRINTS" id="PR01950">
    <property type="entry name" value="LANCSUPER"/>
</dbReference>
<accession>A0A1G8CJS0</accession>
<dbReference type="PANTHER" id="PTHR12736:SF7">
    <property type="entry name" value="LANC-LIKE PROTEIN 3"/>
    <property type="match status" value="1"/>
</dbReference>
<dbReference type="AlphaFoldDB" id="A0A1G8CJS0"/>
<dbReference type="GO" id="GO:0031179">
    <property type="term" value="P:peptide modification"/>
    <property type="evidence" value="ECO:0007669"/>
    <property type="project" value="InterPro"/>
</dbReference>
<keyword evidence="1" id="KW-0479">Metal-binding</keyword>
<keyword evidence="1" id="KW-0862">Zinc</keyword>
<dbReference type="PRINTS" id="PR01955">
    <property type="entry name" value="LANCFRANKIA"/>
</dbReference>
<dbReference type="PANTHER" id="PTHR12736">
    <property type="entry name" value="LANC-LIKE PROTEIN"/>
    <property type="match status" value="1"/>
</dbReference>
<proteinExistence type="predicted"/>
<name>A0A1G8CJS0_9SPHI</name>
<evidence type="ECO:0000313" key="2">
    <source>
        <dbReference type="EMBL" id="SDH45589.1"/>
    </source>
</evidence>
<evidence type="ECO:0000256" key="1">
    <source>
        <dbReference type="PIRSR" id="PIRSR607822-1"/>
    </source>
</evidence>
<feature type="binding site" evidence="1">
    <location>
        <position position="260"/>
    </location>
    <ligand>
        <name>Zn(2+)</name>
        <dbReference type="ChEBI" id="CHEBI:29105"/>
    </ligand>
</feature>
<keyword evidence="3" id="KW-1185">Reference proteome</keyword>
<dbReference type="Proteomes" id="UP000199643">
    <property type="component" value="Unassembled WGS sequence"/>
</dbReference>
<dbReference type="Gene3D" id="1.50.10.20">
    <property type="match status" value="1"/>
</dbReference>
<dbReference type="Pfam" id="PF05147">
    <property type="entry name" value="LANC_like"/>
    <property type="match status" value="1"/>
</dbReference>
<evidence type="ECO:0000313" key="3">
    <source>
        <dbReference type="Proteomes" id="UP000199643"/>
    </source>
</evidence>
<dbReference type="EMBL" id="FNCH01000025">
    <property type="protein sequence ID" value="SDH45589.1"/>
    <property type="molecule type" value="Genomic_DNA"/>
</dbReference>
<organism evidence="2 3">
    <name type="scientific">Pedobacter terrae</name>
    <dbReference type="NCBI Taxonomy" id="405671"/>
    <lineage>
        <taxon>Bacteria</taxon>
        <taxon>Pseudomonadati</taxon>
        <taxon>Bacteroidota</taxon>
        <taxon>Sphingobacteriia</taxon>
        <taxon>Sphingobacteriales</taxon>
        <taxon>Sphingobacteriaceae</taxon>
        <taxon>Pedobacter</taxon>
    </lineage>
</organism>
<dbReference type="OrthoDB" id="6313827at2"/>
<dbReference type="GO" id="GO:0046872">
    <property type="term" value="F:metal ion binding"/>
    <property type="evidence" value="ECO:0007669"/>
    <property type="project" value="UniProtKB-KW"/>
</dbReference>